<keyword evidence="12" id="KW-1185">Reference proteome</keyword>
<keyword evidence="5 9" id="KW-0227">DNA damage</keyword>
<evidence type="ECO:0000256" key="7">
    <source>
        <dbReference type="ARBA" id="ARBA00023204"/>
    </source>
</evidence>
<evidence type="ECO:0000256" key="8">
    <source>
        <dbReference type="ARBA" id="ARBA00033408"/>
    </source>
</evidence>
<dbReference type="InterPro" id="IPR004604">
    <property type="entry name" value="DNA_recomb/repair_RecN"/>
</dbReference>
<keyword evidence="4" id="KW-0547">Nucleotide-binding</keyword>
<evidence type="ECO:0000259" key="10">
    <source>
        <dbReference type="Pfam" id="PF02463"/>
    </source>
</evidence>
<dbReference type="GO" id="GO:0006310">
    <property type="term" value="P:DNA recombination"/>
    <property type="evidence" value="ECO:0007669"/>
    <property type="project" value="InterPro"/>
</dbReference>
<comment type="caution">
    <text evidence="11">The sequence shown here is derived from an EMBL/GenBank/DDBJ whole genome shotgun (WGS) entry which is preliminary data.</text>
</comment>
<dbReference type="GO" id="GO:0005524">
    <property type="term" value="F:ATP binding"/>
    <property type="evidence" value="ECO:0007669"/>
    <property type="project" value="UniProtKB-KW"/>
</dbReference>
<reference evidence="11" key="1">
    <citation type="submission" date="2022-07" db="EMBL/GenBank/DDBJ databases">
        <authorList>
            <person name="Kouya T."/>
            <person name="Ishiyama Y."/>
        </authorList>
    </citation>
    <scope>NUCLEOTIDE SEQUENCE</scope>
    <source>
        <strain evidence="11">WR16-4</strain>
    </source>
</reference>
<evidence type="ECO:0000256" key="6">
    <source>
        <dbReference type="ARBA" id="ARBA00022840"/>
    </source>
</evidence>
<evidence type="ECO:0000256" key="2">
    <source>
        <dbReference type="ARBA" id="ARBA00009441"/>
    </source>
</evidence>
<dbReference type="GO" id="GO:0006281">
    <property type="term" value="P:DNA repair"/>
    <property type="evidence" value="ECO:0007669"/>
    <property type="project" value="UniProtKB-KW"/>
</dbReference>
<protein>
    <recommendedName>
        <fullName evidence="3 9">DNA repair protein RecN</fullName>
    </recommendedName>
    <alternativeName>
        <fullName evidence="8 9">Recombination protein N</fullName>
    </alternativeName>
</protein>
<dbReference type="RefSeq" id="WP_286136266.1">
    <property type="nucleotide sequence ID" value="NZ_BRPL01000002.1"/>
</dbReference>
<comment type="function">
    <text evidence="1 9">May be involved in recombinational repair of damaged DNA.</text>
</comment>
<dbReference type="Proteomes" id="UP001144204">
    <property type="component" value="Unassembled WGS sequence"/>
</dbReference>
<organism evidence="11 12">
    <name type="scientific">Philodulcilactobacillus myokoensis</name>
    <dbReference type="NCBI Taxonomy" id="2929573"/>
    <lineage>
        <taxon>Bacteria</taxon>
        <taxon>Bacillati</taxon>
        <taxon>Bacillota</taxon>
        <taxon>Bacilli</taxon>
        <taxon>Lactobacillales</taxon>
        <taxon>Lactobacillaceae</taxon>
        <taxon>Philodulcilactobacillus</taxon>
    </lineage>
</organism>
<dbReference type="PIRSF" id="PIRSF003128">
    <property type="entry name" value="RecN"/>
    <property type="match status" value="1"/>
</dbReference>
<dbReference type="InterPro" id="IPR003395">
    <property type="entry name" value="RecF/RecN/SMC_N"/>
</dbReference>
<feature type="domain" description="RecF/RecN/SMC N-terminal" evidence="10">
    <location>
        <begin position="2"/>
        <end position="510"/>
    </location>
</feature>
<evidence type="ECO:0000313" key="12">
    <source>
        <dbReference type="Proteomes" id="UP001144204"/>
    </source>
</evidence>
<dbReference type="FunFam" id="3.40.50.300:FF:000319">
    <property type="entry name" value="DNA repair protein RecN"/>
    <property type="match status" value="1"/>
</dbReference>
<accession>A0A9W6ESI2</accession>
<comment type="similarity">
    <text evidence="2 9">Belongs to the RecN family.</text>
</comment>
<evidence type="ECO:0000256" key="1">
    <source>
        <dbReference type="ARBA" id="ARBA00003618"/>
    </source>
</evidence>
<dbReference type="GO" id="GO:0043590">
    <property type="term" value="C:bacterial nucleoid"/>
    <property type="evidence" value="ECO:0007669"/>
    <property type="project" value="TreeGrafter"/>
</dbReference>
<evidence type="ECO:0000313" key="11">
    <source>
        <dbReference type="EMBL" id="GLB46805.1"/>
    </source>
</evidence>
<keyword evidence="7 9" id="KW-0234">DNA repair</keyword>
<dbReference type="CDD" id="cd03241">
    <property type="entry name" value="ABC_RecN"/>
    <property type="match status" value="2"/>
</dbReference>
<keyword evidence="6" id="KW-0067">ATP-binding</keyword>
<reference evidence="11" key="2">
    <citation type="journal article" date="2023" name="PLoS ONE">
        <title>Philodulcilactobacillus myokoensis gen. nov., sp. nov., a fructophilic, acidophilic, and agar-phobic lactic acid bacterium isolated from fermented vegetable extracts.</title>
        <authorList>
            <person name="Kouya T."/>
            <person name="Ishiyama Y."/>
            <person name="Ohashi S."/>
            <person name="Kumakubo R."/>
            <person name="Yamazaki T."/>
            <person name="Otaki T."/>
        </authorList>
    </citation>
    <scope>NUCLEOTIDE SEQUENCE</scope>
    <source>
        <strain evidence="11">WR16-4</strain>
    </source>
</reference>
<dbReference type="EMBL" id="BRPL01000002">
    <property type="protein sequence ID" value="GLB46805.1"/>
    <property type="molecule type" value="Genomic_DNA"/>
</dbReference>
<dbReference type="NCBIfam" id="TIGR00634">
    <property type="entry name" value="recN"/>
    <property type="match status" value="1"/>
</dbReference>
<dbReference type="PANTHER" id="PTHR11059">
    <property type="entry name" value="DNA REPAIR PROTEIN RECN"/>
    <property type="match status" value="1"/>
</dbReference>
<evidence type="ECO:0000256" key="9">
    <source>
        <dbReference type="PIRNR" id="PIRNR003128"/>
    </source>
</evidence>
<dbReference type="InterPro" id="IPR027417">
    <property type="entry name" value="P-loop_NTPase"/>
</dbReference>
<evidence type="ECO:0000256" key="4">
    <source>
        <dbReference type="ARBA" id="ARBA00022741"/>
    </source>
</evidence>
<dbReference type="AlphaFoldDB" id="A0A9W6ESI2"/>
<proteinExistence type="inferred from homology"/>
<evidence type="ECO:0000256" key="3">
    <source>
        <dbReference type="ARBA" id="ARBA00021315"/>
    </source>
</evidence>
<dbReference type="Pfam" id="PF02463">
    <property type="entry name" value="SMC_N"/>
    <property type="match status" value="1"/>
</dbReference>
<name>A0A9W6ESI2_9LACO</name>
<dbReference type="GO" id="GO:0009432">
    <property type="term" value="P:SOS response"/>
    <property type="evidence" value="ECO:0007669"/>
    <property type="project" value="TreeGrafter"/>
</dbReference>
<dbReference type="SUPFAM" id="SSF52540">
    <property type="entry name" value="P-loop containing nucleoside triphosphate hydrolases"/>
    <property type="match status" value="2"/>
</dbReference>
<evidence type="ECO:0000256" key="5">
    <source>
        <dbReference type="ARBA" id="ARBA00022763"/>
    </source>
</evidence>
<dbReference type="Gene3D" id="3.40.50.300">
    <property type="entry name" value="P-loop containing nucleotide triphosphate hydrolases"/>
    <property type="match status" value="2"/>
</dbReference>
<dbReference type="FunFam" id="3.40.50.300:FF:000356">
    <property type="entry name" value="DNA repair protein RecN"/>
    <property type="match status" value="1"/>
</dbReference>
<dbReference type="PANTHER" id="PTHR11059:SF0">
    <property type="entry name" value="DNA REPAIR PROTEIN RECN"/>
    <property type="match status" value="1"/>
</dbReference>
<gene>
    <name evidence="11" type="primary">recN</name>
    <name evidence="11" type="ORF">WR164_07840</name>
</gene>
<sequence length="565" mass="64266">MLQELSIQNLAIIDQLTVDFSNGMTVLTGETGAGKSIIIDAVGLLAGNRGSQSYIRTGENKLILQGLFVFPKNNITYHLLDQLGIDHDDGNVILQREIYRNGRNICRVNGMLVNTNTLKKIGVTMIEIDGQNEHQELMKPENHIKLLDEFAHQKIDHVLKQYRTCYHEYHHLKAIIDDKIKNQKQWSQQIDMLTFQVNDIKNADLKDGEEEELVNERKRLQNHQKINDALTKSYGYINGDETVSPLDMVGQSMNAMQQIEELDPSFRKISESLRNSYYALQDVSNSISNQLELQDSSEGRLDQIEERLNTIYNLKHKYGDSIKQILNYYQKIKNELDQMQSSDNNETKLNDQFDQIKGKLKSLAHKLSHLRHQAADRLESSVHKQLSDLYMGKTVFEVRFHSLPIGEYTSNGNEKIEFYIQTNPGESIKPLPKIASGGELSRIMLALKTVFSDLQGVTSIMFDEVDTGVSGRVAQAMANKISGIAKHTQVLCITHLPQVAAMSDHHYFISKKVIHGRTKTNLEKLSNRKRVDELARMLAGTTITKLTLEHANELLRLANKAKKDE</sequence>